<dbReference type="EMBL" id="FUZZ01000005">
    <property type="protein sequence ID" value="SKD09849.1"/>
    <property type="molecule type" value="Genomic_DNA"/>
</dbReference>
<protein>
    <submittedName>
        <fullName evidence="3">Right handed beta helix region</fullName>
    </submittedName>
</protein>
<dbReference type="STRING" id="393003.SAMN05660461_5742"/>
<evidence type="ECO:0000256" key="1">
    <source>
        <dbReference type="SAM" id="SignalP"/>
    </source>
</evidence>
<dbReference type="SMART" id="SM00710">
    <property type="entry name" value="PbH1"/>
    <property type="match status" value="5"/>
</dbReference>
<evidence type="ECO:0000259" key="2">
    <source>
        <dbReference type="Pfam" id="PF13229"/>
    </source>
</evidence>
<proteinExistence type="predicted"/>
<gene>
    <name evidence="3" type="ORF">SAMN05660461_5742</name>
</gene>
<dbReference type="InterPro" id="IPR011050">
    <property type="entry name" value="Pectin_lyase_fold/virulence"/>
</dbReference>
<dbReference type="Pfam" id="PF13229">
    <property type="entry name" value="Beta_helix"/>
    <property type="match status" value="1"/>
</dbReference>
<feature type="chain" id="PRO_5012730441" evidence="1">
    <location>
        <begin position="24"/>
        <end position="516"/>
    </location>
</feature>
<dbReference type="SUPFAM" id="SSF51126">
    <property type="entry name" value="Pectin lyase-like"/>
    <property type="match status" value="1"/>
</dbReference>
<feature type="signal peptide" evidence="1">
    <location>
        <begin position="1"/>
        <end position="23"/>
    </location>
</feature>
<dbReference type="Proteomes" id="UP000190166">
    <property type="component" value="Unassembled WGS sequence"/>
</dbReference>
<keyword evidence="4" id="KW-1185">Reference proteome</keyword>
<accession>A0A1T5PC66</accession>
<evidence type="ECO:0000313" key="4">
    <source>
        <dbReference type="Proteomes" id="UP000190166"/>
    </source>
</evidence>
<dbReference type="RefSeq" id="WP_079472988.1">
    <property type="nucleotide sequence ID" value="NZ_FUZZ01000005.1"/>
</dbReference>
<feature type="domain" description="Right handed beta helix" evidence="2">
    <location>
        <begin position="195"/>
        <end position="329"/>
    </location>
</feature>
<sequence length="516" mass="56878">MNIRKVFQSVVLFVMIVSLPAVAAIPRTYYIDALTGKDTNNGLSEQQPWRSLQQVNSHVFEPGDQIRFRAGRIYEGQLKPQGSGHAQQLITIDQYGDGYKPRIQGNGVMPATLYLLNTEGWEIRNLDISNYGPDVKAHRAGVQVQLSDYGIASNIYLRNIDVHDVNGSLVKNDGGGAGIIFSNGGRHTRSKFDSILIADCTIKRCQRNGILVNGNWSRTDWFPNEHVVIRGNLIEGVPGDGIVPTGCDGVLVEYNIMRDCPRLLPDTESAAGIWPWSCDNALIQYNEVSDHKAPWDGQGFDSDWNCNNTVIQYNYSHDNDGGFVLVCNDGSAGASQSCGNKGTIIRYNVSMNDGLRTTGKHAGFAPVFHITGPVVNTRIYNNVIYLPERDIKMDSTLVEMGNWFGYADSTWFANNIFYTRSTADYIMNKSKRNIYSNNLYFGTHLNRPADKTAVTKDPQFQAAPLTGMPGMEALKVFRLQPGSPALKIGAALPDKIATDLYGTPLSLPPNIGVDGK</sequence>
<dbReference type="InterPro" id="IPR006626">
    <property type="entry name" value="PbH1"/>
</dbReference>
<evidence type="ECO:0000313" key="3">
    <source>
        <dbReference type="EMBL" id="SKD09849.1"/>
    </source>
</evidence>
<dbReference type="AlphaFoldDB" id="A0A1T5PC66"/>
<organism evidence="3 4">
    <name type="scientific">Chitinophaga ginsengisegetis</name>
    <dbReference type="NCBI Taxonomy" id="393003"/>
    <lineage>
        <taxon>Bacteria</taxon>
        <taxon>Pseudomonadati</taxon>
        <taxon>Bacteroidota</taxon>
        <taxon>Chitinophagia</taxon>
        <taxon>Chitinophagales</taxon>
        <taxon>Chitinophagaceae</taxon>
        <taxon>Chitinophaga</taxon>
    </lineage>
</organism>
<dbReference type="InterPro" id="IPR012334">
    <property type="entry name" value="Pectin_lyas_fold"/>
</dbReference>
<reference evidence="3 4" key="1">
    <citation type="submission" date="2017-02" db="EMBL/GenBank/DDBJ databases">
        <authorList>
            <person name="Peterson S.W."/>
        </authorList>
    </citation>
    <scope>NUCLEOTIDE SEQUENCE [LARGE SCALE GENOMIC DNA]</scope>
    <source>
        <strain evidence="3 4">DSM 18108</strain>
    </source>
</reference>
<dbReference type="InterPro" id="IPR039448">
    <property type="entry name" value="Beta_helix"/>
</dbReference>
<dbReference type="Gene3D" id="2.160.20.10">
    <property type="entry name" value="Single-stranded right-handed beta-helix, Pectin lyase-like"/>
    <property type="match status" value="1"/>
</dbReference>
<keyword evidence="1" id="KW-0732">Signal</keyword>
<name>A0A1T5PC66_9BACT</name>